<dbReference type="PANTHER" id="PTHR43544">
    <property type="entry name" value="SHORT-CHAIN DEHYDROGENASE/REDUCTASE"/>
    <property type="match status" value="1"/>
</dbReference>
<gene>
    <name evidence="4" type="ORF">VE01_07977</name>
</gene>
<dbReference type="EMBL" id="KV460242">
    <property type="protein sequence ID" value="OBT94566.1"/>
    <property type="molecule type" value="Genomic_DNA"/>
</dbReference>
<proteinExistence type="inferred from homology"/>
<comment type="similarity">
    <text evidence="1">Belongs to the short-chain dehydrogenases/reductases (SDR) family.</text>
</comment>
<name>A0A1B8GFG0_9PEZI</name>
<reference evidence="5" key="2">
    <citation type="journal article" date="2018" name="Nat. Commun.">
        <title>Extreme sensitivity to ultraviolet light in the fungal pathogen causing white-nose syndrome of bats.</title>
        <authorList>
            <person name="Palmer J.M."/>
            <person name="Drees K.P."/>
            <person name="Foster J.T."/>
            <person name="Lindner D.L."/>
        </authorList>
    </citation>
    <scope>NUCLEOTIDE SEQUENCE [LARGE SCALE GENOMIC DNA]</scope>
    <source>
        <strain evidence="5">UAMH 10579</strain>
    </source>
</reference>
<dbReference type="InterPro" id="IPR051468">
    <property type="entry name" value="Fungal_SecMetab_SDRs"/>
</dbReference>
<dbReference type="Pfam" id="PF00106">
    <property type="entry name" value="adh_short"/>
    <property type="match status" value="1"/>
</dbReference>
<evidence type="ECO:0000313" key="5">
    <source>
        <dbReference type="Proteomes" id="UP000091956"/>
    </source>
</evidence>
<evidence type="ECO:0000256" key="3">
    <source>
        <dbReference type="ARBA" id="ARBA00023002"/>
    </source>
</evidence>
<keyword evidence="5" id="KW-1185">Reference proteome</keyword>
<dbReference type="PANTHER" id="PTHR43544:SF7">
    <property type="entry name" value="NADB-LER2"/>
    <property type="match status" value="1"/>
</dbReference>
<evidence type="ECO:0008006" key="6">
    <source>
        <dbReference type="Google" id="ProtNLM"/>
    </source>
</evidence>
<protein>
    <recommendedName>
        <fullName evidence="6">Aflatoxin biosynthesis ketoreductase nor-1</fullName>
    </recommendedName>
</protein>
<dbReference type="PRINTS" id="PR00081">
    <property type="entry name" value="GDHRDH"/>
</dbReference>
<reference evidence="4 5" key="1">
    <citation type="submission" date="2016-03" db="EMBL/GenBank/DDBJ databases">
        <title>Comparative genomics of Pseudogymnoascus destructans, the fungus causing white-nose syndrome of bats.</title>
        <authorList>
            <person name="Palmer J.M."/>
            <person name="Drees K.P."/>
            <person name="Foster J.T."/>
            <person name="Lindner D.L."/>
        </authorList>
    </citation>
    <scope>NUCLEOTIDE SEQUENCE [LARGE SCALE GENOMIC DNA]</scope>
    <source>
        <strain evidence="4 5">UAMH 10579</strain>
    </source>
</reference>
<dbReference type="OrthoDB" id="9876299at2759"/>
<dbReference type="AlphaFoldDB" id="A0A1B8GFG0"/>
<dbReference type="Gene3D" id="3.40.50.720">
    <property type="entry name" value="NAD(P)-binding Rossmann-like Domain"/>
    <property type="match status" value="1"/>
</dbReference>
<organism evidence="4 5">
    <name type="scientific">Pseudogymnoascus verrucosus</name>
    <dbReference type="NCBI Taxonomy" id="342668"/>
    <lineage>
        <taxon>Eukaryota</taxon>
        <taxon>Fungi</taxon>
        <taxon>Dikarya</taxon>
        <taxon>Ascomycota</taxon>
        <taxon>Pezizomycotina</taxon>
        <taxon>Leotiomycetes</taxon>
        <taxon>Thelebolales</taxon>
        <taxon>Thelebolaceae</taxon>
        <taxon>Pseudogymnoascus</taxon>
    </lineage>
</organism>
<sequence length="247" mass="26288">MSSIWLITGANRGIGKGILSQVLSRPNTTVIAALRDISDSTATELAEVPVASGSKLIVVKVDASSDTDAQDAVESLQSQHGISHIDVVLANSGILTQWGPVSEVTPEDLRKHFEVNTIAPIKLFQATKSLLEKSENPRFFITSSTIASIGLMDTIPMPTIAYGLTKAAANYATSKIHFENPKISAVALHPGWVQTRMGEHAADMAGLAEIPVTIQDSASGLIKQIDQTTKETLSGKFVGFDGNPVPW</sequence>
<dbReference type="GO" id="GO:0016491">
    <property type="term" value="F:oxidoreductase activity"/>
    <property type="evidence" value="ECO:0007669"/>
    <property type="project" value="UniProtKB-KW"/>
</dbReference>
<dbReference type="GO" id="GO:0005737">
    <property type="term" value="C:cytoplasm"/>
    <property type="evidence" value="ECO:0007669"/>
    <property type="project" value="TreeGrafter"/>
</dbReference>
<evidence type="ECO:0000313" key="4">
    <source>
        <dbReference type="EMBL" id="OBT94566.1"/>
    </source>
</evidence>
<dbReference type="RefSeq" id="XP_018128299.1">
    <property type="nucleotide sequence ID" value="XM_018277405.2"/>
</dbReference>
<evidence type="ECO:0000256" key="1">
    <source>
        <dbReference type="ARBA" id="ARBA00006484"/>
    </source>
</evidence>
<dbReference type="GeneID" id="28841363"/>
<dbReference type="InterPro" id="IPR002347">
    <property type="entry name" value="SDR_fam"/>
</dbReference>
<dbReference type="CDD" id="cd05325">
    <property type="entry name" value="carb_red_sniffer_like_SDR_c"/>
    <property type="match status" value="1"/>
</dbReference>
<accession>A0A1B8GFG0</accession>
<dbReference type="InterPro" id="IPR036291">
    <property type="entry name" value="NAD(P)-bd_dom_sf"/>
</dbReference>
<keyword evidence="3" id="KW-0560">Oxidoreductase</keyword>
<evidence type="ECO:0000256" key="2">
    <source>
        <dbReference type="ARBA" id="ARBA00022857"/>
    </source>
</evidence>
<dbReference type="Proteomes" id="UP000091956">
    <property type="component" value="Unassembled WGS sequence"/>
</dbReference>
<dbReference type="SUPFAM" id="SSF51735">
    <property type="entry name" value="NAD(P)-binding Rossmann-fold domains"/>
    <property type="match status" value="1"/>
</dbReference>
<keyword evidence="2" id="KW-0521">NADP</keyword>